<protein>
    <submittedName>
        <fullName evidence="2">Uncharacterized protein</fullName>
    </submittedName>
</protein>
<keyword evidence="1" id="KW-1133">Transmembrane helix</keyword>
<keyword evidence="1" id="KW-0472">Membrane</keyword>
<organism evidence="2">
    <name type="scientific">marine sediment metagenome</name>
    <dbReference type="NCBI Taxonomy" id="412755"/>
    <lineage>
        <taxon>unclassified sequences</taxon>
        <taxon>metagenomes</taxon>
        <taxon>ecological metagenomes</taxon>
    </lineage>
</organism>
<gene>
    <name evidence="2" type="ORF">LCGC14_0674670</name>
</gene>
<sequence>MLIIAIFKSLAIIGFAYFLAGIISDNFYTSLYPWIDDYFWAKTIMHAPIYFGVLIIGYFMFIRKYIK</sequence>
<reference evidence="2" key="1">
    <citation type="journal article" date="2015" name="Nature">
        <title>Complex archaea that bridge the gap between prokaryotes and eukaryotes.</title>
        <authorList>
            <person name="Spang A."/>
            <person name="Saw J.H."/>
            <person name="Jorgensen S.L."/>
            <person name="Zaremba-Niedzwiedzka K."/>
            <person name="Martijn J."/>
            <person name="Lind A.E."/>
            <person name="van Eijk R."/>
            <person name="Schleper C."/>
            <person name="Guy L."/>
            <person name="Ettema T.J."/>
        </authorList>
    </citation>
    <scope>NUCLEOTIDE SEQUENCE</scope>
</reference>
<dbReference type="EMBL" id="LAZR01001339">
    <property type="protein sequence ID" value="KKN46260.1"/>
    <property type="molecule type" value="Genomic_DNA"/>
</dbReference>
<comment type="caution">
    <text evidence="2">The sequence shown here is derived from an EMBL/GenBank/DDBJ whole genome shotgun (WGS) entry which is preliminary data.</text>
</comment>
<accession>A0A0F9QQ33</accession>
<evidence type="ECO:0000313" key="2">
    <source>
        <dbReference type="EMBL" id="KKN46260.1"/>
    </source>
</evidence>
<feature type="transmembrane region" description="Helical" evidence="1">
    <location>
        <begin position="43"/>
        <end position="62"/>
    </location>
</feature>
<proteinExistence type="predicted"/>
<feature type="transmembrane region" description="Helical" evidence="1">
    <location>
        <begin position="5"/>
        <end position="23"/>
    </location>
</feature>
<dbReference type="AlphaFoldDB" id="A0A0F9QQ33"/>
<evidence type="ECO:0000256" key="1">
    <source>
        <dbReference type="SAM" id="Phobius"/>
    </source>
</evidence>
<name>A0A0F9QQ33_9ZZZZ</name>
<keyword evidence="1" id="KW-0812">Transmembrane</keyword>